<name>A0A1J5SE80_9ZZZZ</name>
<dbReference type="CDD" id="cd08411">
    <property type="entry name" value="PBP2_OxyR"/>
    <property type="match status" value="1"/>
</dbReference>
<dbReference type="PANTHER" id="PTHR30346">
    <property type="entry name" value="TRANSCRIPTIONAL DUAL REGULATOR HCAR-RELATED"/>
    <property type="match status" value="1"/>
</dbReference>
<gene>
    <name evidence="6" type="primary">oxyR_6</name>
    <name evidence="6" type="ORF">GALL_155010</name>
</gene>
<evidence type="ECO:0000256" key="1">
    <source>
        <dbReference type="ARBA" id="ARBA00009437"/>
    </source>
</evidence>
<dbReference type="FunFam" id="1.10.10.10:FF:000001">
    <property type="entry name" value="LysR family transcriptional regulator"/>
    <property type="match status" value="1"/>
</dbReference>
<dbReference type="GO" id="GO:0032993">
    <property type="term" value="C:protein-DNA complex"/>
    <property type="evidence" value="ECO:0007669"/>
    <property type="project" value="TreeGrafter"/>
</dbReference>
<dbReference type="EMBL" id="MLJW01000075">
    <property type="protein sequence ID" value="OIR02344.1"/>
    <property type="molecule type" value="Genomic_DNA"/>
</dbReference>
<evidence type="ECO:0000256" key="2">
    <source>
        <dbReference type="ARBA" id="ARBA00023015"/>
    </source>
</evidence>
<dbReference type="PROSITE" id="PS50931">
    <property type="entry name" value="HTH_LYSR"/>
    <property type="match status" value="1"/>
</dbReference>
<dbReference type="SUPFAM" id="SSF53850">
    <property type="entry name" value="Periplasmic binding protein-like II"/>
    <property type="match status" value="1"/>
</dbReference>
<protein>
    <submittedName>
        <fullName evidence="6">Hydrogen peroxide-inducible protein activator</fullName>
    </submittedName>
</protein>
<dbReference type="AlphaFoldDB" id="A0A1J5SE80"/>
<proteinExistence type="inferred from homology"/>
<evidence type="ECO:0000259" key="5">
    <source>
        <dbReference type="PROSITE" id="PS50931"/>
    </source>
</evidence>
<dbReference type="GO" id="GO:0003677">
    <property type="term" value="F:DNA binding"/>
    <property type="evidence" value="ECO:0007669"/>
    <property type="project" value="UniProtKB-KW"/>
</dbReference>
<reference evidence="6" key="1">
    <citation type="submission" date="2016-10" db="EMBL/GenBank/DDBJ databases">
        <title>Sequence of Gallionella enrichment culture.</title>
        <authorList>
            <person name="Poehlein A."/>
            <person name="Muehling M."/>
            <person name="Daniel R."/>
        </authorList>
    </citation>
    <scope>NUCLEOTIDE SEQUENCE</scope>
</reference>
<dbReference type="Gene3D" id="1.10.10.10">
    <property type="entry name" value="Winged helix-like DNA-binding domain superfamily/Winged helix DNA-binding domain"/>
    <property type="match status" value="1"/>
</dbReference>
<dbReference type="InterPro" id="IPR036388">
    <property type="entry name" value="WH-like_DNA-bd_sf"/>
</dbReference>
<dbReference type="Pfam" id="PF00126">
    <property type="entry name" value="HTH_1"/>
    <property type="match status" value="1"/>
</dbReference>
<dbReference type="InterPro" id="IPR005119">
    <property type="entry name" value="LysR_subst-bd"/>
</dbReference>
<dbReference type="InterPro" id="IPR036390">
    <property type="entry name" value="WH_DNA-bd_sf"/>
</dbReference>
<dbReference type="PANTHER" id="PTHR30346:SF10">
    <property type="entry name" value="TRANSCRIPTIONAL REGULATOR OF OXIDATIVE STRESS OXYR"/>
    <property type="match status" value="1"/>
</dbReference>
<organism evidence="6">
    <name type="scientific">mine drainage metagenome</name>
    <dbReference type="NCBI Taxonomy" id="410659"/>
    <lineage>
        <taxon>unclassified sequences</taxon>
        <taxon>metagenomes</taxon>
        <taxon>ecological metagenomes</taxon>
    </lineage>
</organism>
<sequence length="307" mass="33273">MTPLPTLRQLRYLEALAEHRHFGRAAEACFVTQSTLSAGLQELEQTLGVTLVERTKRWVMLTPLGAEVARRGAALLRDAKDIVDMVQATLEPLSGPLRLGVIPTIAPYLLPRLLLPLRRRFPALRLYLHEDMTARLLQDLAEGRIDAALLAFPYAADGIATAHILDDPFLLVCPPDHPLAAKPRLDSSDLQPDTLLLLEEGHCLREHALAACHLPLTRTGETVRGTSLQTVIQMAASGLGVTLLPRMAVEAGAVAGTGLLIKPLESDAPPRTVGLAWRKTSPRAEEFRALAAYIAETVAQDAAKGGR</sequence>
<keyword evidence="4" id="KW-0804">Transcription</keyword>
<evidence type="ECO:0000256" key="4">
    <source>
        <dbReference type="ARBA" id="ARBA00023163"/>
    </source>
</evidence>
<comment type="similarity">
    <text evidence="1">Belongs to the LysR transcriptional regulatory family.</text>
</comment>
<keyword evidence="2" id="KW-0805">Transcription regulation</keyword>
<dbReference type="Pfam" id="PF03466">
    <property type="entry name" value="LysR_substrate"/>
    <property type="match status" value="1"/>
</dbReference>
<dbReference type="SUPFAM" id="SSF46785">
    <property type="entry name" value="Winged helix' DNA-binding domain"/>
    <property type="match status" value="1"/>
</dbReference>
<dbReference type="Gene3D" id="3.40.190.10">
    <property type="entry name" value="Periplasmic binding protein-like II"/>
    <property type="match status" value="2"/>
</dbReference>
<evidence type="ECO:0000313" key="6">
    <source>
        <dbReference type="EMBL" id="OIR02344.1"/>
    </source>
</evidence>
<feature type="domain" description="HTH lysR-type" evidence="5">
    <location>
        <begin position="5"/>
        <end position="62"/>
    </location>
</feature>
<accession>A0A1J5SE80</accession>
<keyword evidence="3" id="KW-0238">DNA-binding</keyword>
<comment type="caution">
    <text evidence="6">The sequence shown here is derived from an EMBL/GenBank/DDBJ whole genome shotgun (WGS) entry which is preliminary data.</text>
</comment>
<dbReference type="PRINTS" id="PR00039">
    <property type="entry name" value="HTHLYSR"/>
</dbReference>
<dbReference type="GO" id="GO:0003700">
    <property type="term" value="F:DNA-binding transcription factor activity"/>
    <property type="evidence" value="ECO:0007669"/>
    <property type="project" value="InterPro"/>
</dbReference>
<evidence type="ECO:0000256" key="3">
    <source>
        <dbReference type="ARBA" id="ARBA00023125"/>
    </source>
</evidence>
<dbReference type="InterPro" id="IPR000847">
    <property type="entry name" value="LysR_HTH_N"/>
</dbReference>